<dbReference type="Proteomes" id="UP000291084">
    <property type="component" value="Chromosome 2"/>
</dbReference>
<sequence>ISLQETLVAAPSSAVTAILVDSCPLQRITRHHQSYATRVAIHNLQQLAIWLVVSGGRFCGGDWTAVLLARRRFGWCEGENGENWWLRHSKG</sequence>
<proteinExistence type="predicted"/>
<organism evidence="1 2">
    <name type="scientific">Vigna angularis var. angularis</name>
    <dbReference type="NCBI Taxonomy" id="157739"/>
    <lineage>
        <taxon>Eukaryota</taxon>
        <taxon>Viridiplantae</taxon>
        <taxon>Streptophyta</taxon>
        <taxon>Embryophyta</taxon>
        <taxon>Tracheophyta</taxon>
        <taxon>Spermatophyta</taxon>
        <taxon>Magnoliopsida</taxon>
        <taxon>eudicotyledons</taxon>
        <taxon>Gunneridae</taxon>
        <taxon>Pentapetalae</taxon>
        <taxon>rosids</taxon>
        <taxon>fabids</taxon>
        <taxon>Fabales</taxon>
        <taxon>Fabaceae</taxon>
        <taxon>Papilionoideae</taxon>
        <taxon>50 kb inversion clade</taxon>
        <taxon>NPAAA clade</taxon>
        <taxon>indigoferoid/millettioid clade</taxon>
        <taxon>Phaseoleae</taxon>
        <taxon>Vigna</taxon>
    </lineage>
</organism>
<evidence type="ECO:0000313" key="2">
    <source>
        <dbReference type="Proteomes" id="UP000291084"/>
    </source>
</evidence>
<dbReference type="AlphaFoldDB" id="A0A0S3RGD4"/>
<accession>A0A0S3RGD4</accession>
<keyword evidence="2" id="KW-1185">Reference proteome</keyword>
<gene>
    <name evidence="1" type="primary">Vigan.02G249400</name>
    <name evidence="1" type="ORF">VIGAN_02249400</name>
</gene>
<dbReference type="EMBL" id="AP015035">
    <property type="protein sequence ID" value="BAT79584.1"/>
    <property type="molecule type" value="Genomic_DNA"/>
</dbReference>
<reference evidence="1 2" key="1">
    <citation type="journal article" date="2015" name="Sci. Rep.">
        <title>The power of single molecule real-time sequencing technology in the de novo assembly of a eukaryotic genome.</title>
        <authorList>
            <person name="Sakai H."/>
            <person name="Naito K."/>
            <person name="Ogiso-Tanaka E."/>
            <person name="Takahashi Y."/>
            <person name="Iseki K."/>
            <person name="Muto C."/>
            <person name="Satou K."/>
            <person name="Teruya K."/>
            <person name="Shiroma A."/>
            <person name="Shimoji M."/>
            <person name="Hirano T."/>
            <person name="Itoh T."/>
            <person name="Kaga A."/>
            <person name="Tomooka N."/>
        </authorList>
    </citation>
    <scope>NUCLEOTIDE SEQUENCE [LARGE SCALE GENOMIC DNA]</scope>
    <source>
        <strain evidence="2">cv. Shumari</strain>
    </source>
</reference>
<protein>
    <submittedName>
        <fullName evidence="1">Uncharacterized protein</fullName>
    </submittedName>
</protein>
<feature type="non-terminal residue" evidence="1">
    <location>
        <position position="1"/>
    </location>
</feature>
<name>A0A0S3RGD4_PHAAN</name>
<evidence type="ECO:0000313" key="1">
    <source>
        <dbReference type="EMBL" id="BAT79584.1"/>
    </source>
</evidence>